<dbReference type="GO" id="GO:0006508">
    <property type="term" value="P:proteolysis"/>
    <property type="evidence" value="ECO:0007669"/>
    <property type="project" value="InterPro"/>
</dbReference>
<gene>
    <name evidence="2" type="ORF">SAMN04488028_10196</name>
</gene>
<protein>
    <submittedName>
        <fullName evidence="2">Peptidase family M28</fullName>
    </submittedName>
</protein>
<dbReference type="SUPFAM" id="SSF53187">
    <property type="entry name" value="Zn-dependent exopeptidases"/>
    <property type="match status" value="1"/>
</dbReference>
<dbReference type="InterPro" id="IPR007484">
    <property type="entry name" value="Peptidase_M28"/>
</dbReference>
<dbReference type="PANTHER" id="PTHR12147:SF26">
    <property type="entry name" value="PEPTIDASE M28 DOMAIN-CONTAINING PROTEIN"/>
    <property type="match status" value="1"/>
</dbReference>
<evidence type="ECO:0000313" key="3">
    <source>
        <dbReference type="Proteomes" id="UP000184474"/>
    </source>
</evidence>
<dbReference type="InterPro" id="IPR045175">
    <property type="entry name" value="M28_fam"/>
</dbReference>
<accession>A0A1M6J9C0</accession>
<dbReference type="Gene3D" id="3.40.630.10">
    <property type="entry name" value="Zn peptidases"/>
    <property type="match status" value="1"/>
</dbReference>
<dbReference type="STRING" id="156994.SAMN04488028_10196"/>
<organism evidence="2 3">
    <name type="scientific">Reichenbachiella agariperforans</name>
    <dbReference type="NCBI Taxonomy" id="156994"/>
    <lineage>
        <taxon>Bacteria</taxon>
        <taxon>Pseudomonadati</taxon>
        <taxon>Bacteroidota</taxon>
        <taxon>Cytophagia</taxon>
        <taxon>Cytophagales</taxon>
        <taxon>Reichenbachiellaceae</taxon>
        <taxon>Reichenbachiella</taxon>
    </lineage>
</organism>
<keyword evidence="3" id="KW-1185">Reference proteome</keyword>
<name>A0A1M6J9C0_REIAG</name>
<dbReference type="AlphaFoldDB" id="A0A1M6J9C0"/>
<reference evidence="3" key="1">
    <citation type="submission" date="2016-11" db="EMBL/GenBank/DDBJ databases">
        <authorList>
            <person name="Varghese N."/>
            <person name="Submissions S."/>
        </authorList>
    </citation>
    <scope>NUCLEOTIDE SEQUENCE [LARGE SCALE GENOMIC DNA]</scope>
    <source>
        <strain evidence="3">DSM 26134</strain>
    </source>
</reference>
<dbReference type="EMBL" id="FRAA01000001">
    <property type="protein sequence ID" value="SHJ43287.1"/>
    <property type="molecule type" value="Genomic_DNA"/>
</dbReference>
<dbReference type="PANTHER" id="PTHR12147">
    <property type="entry name" value="METALLOPEPTIDASE M28 FAMILY MEMBER"/>
    <property type="match status" value="1"/>
</dbReference>
<dbReference type="RefSeq" id="WP_073118422.1">
    <property type="nucleotide sequence ID" value="NZ_FRAA01000001.1"/>
</dbReference>
<proteinExistence type="predicted"/>
<dbReference type="GO" id="GO:0008235">
    <property type="term" value="F:metalloexopeptidase activity"/>
    <property type="evidence" value="ECO:0007669"/>
    <property type="project" value="InterPro"/>
</dbReference>
<feature type="domain" description="Peptidase M28" evidence="1">
    <location>
        <begin position="228"/>
        <end position="418"/>
    </location>
</feature>
<dbReference type="Pfam" id="PF04389">
    <property type="entry name" value="Peptidase_M28"/>
    <property type="match status" value="1"/>
</dbReference>
<sequence>MKYLLCIIGLILSHNGTTQNLPYAKNIIQTLASEEFKGRGYVDHGDQNAADYIQSQFQSIGLVPFGKSYSQPFTTPVNTFPSAMFLSINGEAKQPGIDFLIDAGSPGIKGAFETVSMEIDDFIHREKLSTILNNSTGKFLIIPDYNPKDYNPEEQKSIREVIDFIKYHPENPASGSISLTTNKLTWSASTAVYAKPSLILKIDSTTSNIHTVKINIKNKFISRYPTQNVVSHIKGQHPDSLVLLTAHYDHLGMMGSETIFPGANDNASGIAMLLSLAKHYKENTPKYTTVFIAFGGEELGLLGSKHFVEHPMFELSQIKFLINFDISGTGDDGIQVVNGSIYPDEFDRLRDINEKEALLHQVKIRGEACNSDHCFFHQQNVPSFFIYTLGGIQAYHDIYDRSETLPMTAFEDYFQLMTVFIDGL</sequence>
<dbReference type="Gene3D" id="3.50.30.30">
    <property type="match status" value="1"/>
</dbReference>
<dbReference type="Proteomes" id="UP000184474">
    <property type="component" value="Unassembled WGS sequence"/>
</dbReference>
<evidence type="ECO:0000259" key="1">
    <source>
        <dbReference type="Pfam" id="PF04389"/>
    </source>
</evidence>
<evidence type="ECO:0000313" key="2">
    <source>
        <dbReference type="EMBL" id="SHJ43287.1"/>
    </source>
</evidence>